<protein>
    <recommendedName>
        <fullName evidence="6">BESS domain-containing protein</fullName>
    </recommendedName>
</protein>
<reference evidence="4" key="1">
    <citation type="submission" date="2022-01" db="EMBL/GenBank/DDBJ databases">
        <authorList>
            <person name="King R."/>
        </authorList>
    </citation>
    <scope>NUCLEOTIDE SEQUENCE</scope>
</reference>
<feature type="domain" description="BESS" evidence="3">
    <location>
        <begin position="213"/>
        <end position="252"/>
    </location>
</feature>
<dbReference type="GO" id="GO:0005634">
    <property type="term" value="C:nucleus"/>
    <property type="evidence" value="ECO:0007669"/>
    <property type="project" value="UniProtKB-SubCell"/>
</dbReference>
<keyword evidence="5" id="KW-1185">Reference proteome</keyword>
<dbReference type="Proteomes" id="UP001152799">
    <property type="component" value="Chromosome 3"/>
</dbReference>
<organism evidence="4 5">
    <name type="scientific">Ceutorhynchus assimilis</name>
    <name type="common">cabbage seed weevil</name>
    <dbReference type="NCBI Taxonomy" id="467358"/>
    <lineage>
        <taxon>Eukaryota</taxon>
        <taxon>Metazoa</taxon>
        <taxon>Ecdysozoa</taxon>
        <taxon>Arthropoda</taxon>
        <taxon>Hexapoda</taxon>
        <taxon>Insecta</taxon>
        <taxon>Pterygota</taxon>
        <taxon>Neoptera</taxon>
        <taxon>Endopterygota</taxon>
        <taxon>Coleoptera</taxon>
        <taxon>Polyphaga</taxon>
        <taxon>Cucujiformia</taxon>
        <taxon>Curculionidae</taxon>
        <taxon>Ceutorhynchinae</taxon>
        <taxon>Ceutorhynchus</taxon>
    </lineage>
</organism>
<feature type="domain" description="MADF" evidence="2">
    <location>
        <begin position="11"/>
        <end position="119"/>
    </location>
</feature>
<dbReference type="AlphaFoldDB" id="A0A9N9QN96"/>
<proteinExistence type="predicted"/>
<sequence length="257" mass="29187">MSFKPKIDSQQLIEEVKKRPCLYDIKGVLHNQRSQGNHELKNAAWGEIGAALFQEKWKEFGLADKDAAVKDIQIKWKSLRDNYSRQLRILEQSKAGLIPAPTKKYIFHDMLSFLGPFIAKRDKTIASEDSNDSNSVISHEDSKANITIDPIEVSTTSQAQQVQYVSIQPKKFTMPTLTPIDLNSFGDEPPMKKVASCLQELVDFQKEDRSDDPLGNKRFLLSLLPFMKKLPDDVNLEVRLQLMSVLETYCNGKNLSS</sequence>
<evidence type="ECO:0000259" key="3">
    <source>
        <dbReference type="PROSITE" id="PS51031"/>
    </source>
</evidence>
<dbReference type="GO" id="GO:0005667">
    <property type="term" value="C:transcription regulator complex"/>
    <property type="evidence" value="ECO:0007669"/>
    <property type="project" value="TreeGrafter"/>
</dbReference>
<evidence type="ECO:0000313" key="5">
    <source>
        <dbReference type="Proteomes" id="UP001152799"/>
    </source>
</evidence>
<evidence type="ECO:0008006" key="6">
    <source>
        <dbReference type="Google" id="ProtNLM"/>
    </source>
</evidence>
<dbReference type="GO" id="GO:0006357">
    <property type="term" value="P:regulation of transcription by RNA polymerase II"/>
    <property type="evidence" value="ECO:0007669"/>
    <property type="project" value="TreeGrafter"/>
</dbReference>
<dbReference type="InterPro" id="IPR039353">
    <property type="entry name" value="TF_Adf1"/>
</dbReference>
<gene>
    <name evidence="4" type="ORF">CEUTPL_LOCUS7016</name>
</gene>
<dbReference type="EMBL" id="OU892279">
    <property type="protein sequence ID" value="CAG9766432.1"/>
    <property type="molecule type" value="Genomic_DNA"/>
</dbReference>
<dbReference type="PROSITE" id="PS51031">
    <property type="entry name" value="BESS"/>
    <property type="match status" value="1"/>
</dbReference>
<dbReference type="GO" id="GO:0003677">
    <property type="term" value="F:DNA binding"/>
    <property type="evidence" value="ECO:0007669"/>
    <property type="project" value="InterPro"/>
</dbReference>
<dbReference type="SMART" id="SM00595">
    <property type="entry name" value="MADF"/>
    <property type="match status" value="1"/>
</dbReference>
<dbReference type="OrthoDB" id="6616165at2759"/>
<keyword evidence="1" id="KW-0539">Nucleus</keyword>
<evidence type="ECO:0000256" key="1">
    <source>
        <dbReference type="PROSITE-ProRule" id="PRU00371"/>
    </source>
</evidence>
<dbReference type="PROSITE" id="PS51029">
    <property type="entry name" value="MADF"/>
    <property type="match status" value="1"/>
</dbReference>
<dbReference type="Pfam" id="PF02944">
    <property type="entry name" value="BESS"/>
    <property type="match status" value="1"/>
</dbReference>
<dbReference type="PANTHER" id="PTHR12243:SF69">
    <property type="entry name" value="SI:CH73-59F11.3"/>
    <property type="match status" value="1"/>
</dbReference>
<dbReference type="InterPro" id="IPR006578">
    <property type="entry name" value="MADF-dom"/>
</dbReference>
<dbReference type="InterPro" id="IPR004210">
    <property type="entry name" value="BESS_motif"/>
</dbReference>
<evidence type="ECO:0000259" key="2">
    <source>
        <dbReference type="PROSITE" id="PS51029"/>
    </source>
</evidence>
<name>A0A9N9QN96_9CUCU</name>
<accession>A0A9N9QN96</accession>
<dbReference type="Pfam" id="PF10545">
    <property type="entry name" value="MADF_DNA_bdg"/>
    <property type="match status" value="1"/>
</dbReference>
<evidence type="ECO:0000313" key="4">
    <source>
        <dbReference type="EMBL" id="CAG9766432.1"/>
    </source>
</evidence>
<comment type="subcellular location">
    <subcellularLocation>
        <location evidence="1">Nucleus</location>
    </subcellularLocation>
</comment>
<dbReference type="PANTHER" id="PTHR12243">
    <property type="entry name" value="MADF DOMAIN TRANSCRIPTION FACTOR"/>
    <property type="match status" value="1"/>
</dbReference>